<dbReference type="InterPro" id="IPR050173">
    <property type="entry name" value="ABC_transporter_C-like"/>
</dbReference>
<keyword evidence="7" id="KW-0067">ATP-binding</keyword>
<keyword evidence="5" id="KW-0677">Repeat</keyword>
<dbReference type="SUPFAM" id="SSF90123">
    <property type="entry name" value="ABC transporter transmembrane region"/>
    <property type="match status" value="2"/>
</dbReference>
<feature type="region of interest" description="Disordered" evidence="10">
    <location>
        <begin position="1"/>
        <end position="24"/>
    </location>
</feature>
<feature type="transmembrane region" description="Helical" evidence="11">
    <location>
        <begin position="787"/>
        <end position="813"/>
    </location>
</feature>
<dbReference type="SMART" id="SM00382">
    <property type="entry name" value="AAA"/>
    <property type="match status" value="2"/>
</dbReference>
<dbReference type="FunFam" id="1.20.1560.10:FF:000026">
    <property type="entry name" value="Multidrug resistance-associated protein lethal(2)03659"/>
    <property type="match status" value="1"/>
</dbReference>
<keyword evidence="3" id="KW-0813">Transport</keyword>
<dbReference type="CDD" id="cd03244">
    <property type="entry name" value="ABCC_MRP_domain2"/>
    <property type="match status" value="1"/>
</dbReference>
<keyword evidence="9 11" id="KW-0472">Membrane</keyword>
<dbReference type="InterPro" id="IPR011527">
    <property type="entry name" value="ABC1_TM_dom"/>
</dbReference>
<evidence type="ECO:0000256" key="3">
    <source>
        <dbReference type="ARBA" id="ARBA00022448"/>
    </source>
</evidence>
<dbReference type="CDD" id="cd03250">
    <property type="entry name" value="ABCC_MRP_domain1"/>
    <property type="match status" value="1"/>
</dbReference>
<evidence type="ECO:0000256" key="11">
    <source>
        <dbReference type="SAM" id="Phobius"/>
    </source>
</evidence>
<dbReference type="OrthoDB" id="6500128at2759"/>
<keyword evidence="6" id="KW-0547">Nucleotide-binding</keyword>
<evidence type="ECO:0000256" key="9">
    <source>
        <dbReference type="ARBA" id="ARBA00023136"/>
    </source>
</evidence>
<dbReference type="PANTHER" id="PTHR24223:SF456">
    <property type="entry name" value="MULTIDRUG RESISTANCE-ASSOCIATED PROTEIN LETHAL(2)03659"/>
    <property type="match status" value="1"/>
</dbReference>
<protein>
    <submittedName>
        <fullName evidence="12">Uncharacterized protein</fullName>
    </submittedName>
</protein>
<accession>A0A7R8ZFG7</accession>
<dbReference type="Pfam" id="PF00005">
    <property type="entry name" value="ABC_tran"/>
    <property type="match status" value="2"/>
</dbReference>
<feature type="transmembrane region" description="Helical" evidence="11">
    <location>
        <begin position="135"/>
        <end position="153"/>
    </location>
</feature>
<evidence type="ECO:0000256" key="2">
    <source>
        <dbReference type="ARBA" id="ARBA00009726"/>
    </source>
</evidence>
<dbReference type="CDD" id="cd18593">
    <property type="entry name" value="ABC_6TM_MRP4_D1_like"/>
    <property type="match status" value="1"/>
</dbReference>
<feature type="transmembrane region" description="Helical" evidence="11">
    <location>
        <begin position="322"/>
        <end position="345"/>
    </location>
</feature>
<feature type="transmembrane region" description="Helical" evidence="11">
    <location>
        <begin position="240"/>
        <end position="258"/>
    </location>
</feature>
<organism evidence="12">
    <name type="scientific">Cyprideis torosa</name>
    <dbReference type="NCBI Taxonomy" id="163714"/>
    <lineage>
        <taxon>Eukaryota</taxon>
        <taxon>Metazoa</taxon>
        <taxon>Ecdysozoa</taxon>
        <taxon>Arthropoda</taxon>
        <taxon>Crustacea</taxon>
        <taxon>Oligostraca</taxon>
        <taxon>Ostracoda</taxon>
        <taxon>Podocopa</taxon>
        <taxon>Podocopida</taxon>
        <taxon>Cytherocopina</taxon>
        <taxon>Cytheroidea</taxon>
        <taxon>Cytherideidae</taxon>
        <taxon>Cyprideis</taxon>
    </lineage>
</organism>
<dbReference type="FunFam" id="3.40.50.300:FF:000973">
    <property type="entry name" value="Multidrug resistance-associated protein 4"/>
    <property type="match status" value="1"/>
</dbReference>
<feature type="transmembrane region" description="Helical" evidence="11">
    <location>
        <begin position="94"/>
        <end position="114"/>
    </location>
</feature>
<dbReference type="Pfam" id="PF00664">
    <property type="entry name" value="ABC_membrane"/>
    <property type="match status" value="2"/>
</dbReference>
<dbReference type="PROSITE" id="PS50893">
    <property type="entry name" value="ABC_TRANSPORTER_2"/>
    <property type="match status" value="2"/>
</dbReference>
<dbReference type="PROSITE" id="PS00211">
    <property type="entry name" value="ABC_TRANSPORTER_1"/>
    <property type="match status" value="2"/>
</dbReference>
<feature type="compositionally biased region" description="Basic and acidic residues" evidence="10">
    <location>
        <begin position="15"/>
        <end position="24"/>
    </location>
</feature>
<dbReference type="GO" id="GO:0005524">
    <property type="term" value="F:ATP binding"/>
    <property type="evidence" value="ECO:0007669"/>
    <property type="project" value="UniProtKB-KW"/>
</dbReference>
<evidence type="ECO:0000256" key="4">
    <source>
        <dbReference type="ARBA" id="ARBA00022692"/>
    </source>
</evidence>
<dbReference type="Gene3D" id="3.40.50.300">
    <property type="entry name" value="P-loop containing nucleotide triphosphate hydrolases"/>
    <property type="match status" value="2"/>
</dbReference>
<dbReference type="SUPFAM" id="SSF52540">
    <property type="entry name" value="P-loop containing nucleoside triphosphate hydrolases"/>
    <property type="match status" value="2"/>
</dbReference>
<feature type="transmembrane region" description="Helical" evidence="11">
    <location>
        <begin position="857"/>
        <end position="879"/>
    </location>
</feature>
<evidence type="ECO:0000256" key="8">
    <source>
        <dbReference type="ARBA" id="ARBA00022989"/>
    </source>
</evidence>
<feature type="transmembrane region" description="Helical" evidence="11">
    <location>
        <begin position="732"/>
        <end position="749"/>
    </location>
</feature>
<dbReference type="InterPro" id="IPR036640">
    <property type="entry name" value="ABC1_TM_sf"/>
</dbReference>
<feature type="transmembrane region" description="Helical" evidence="11">
    <location>
        <begin position="211"/>
        <end position="234"/>
    </location>
</feature>
<reference evidence="12" key="1">
    <citation type="submission" date="2020-11" db="EMBL/GenBank/DDBJ databases">
        <authorList>
            <person name="Tran Van P."/>
        </authorList>
    </citation>
    <scope>NUCLEOTIDE SEQUENCE</scope>
</reference>
<dbReference type="EMBL" id="OB660030">
    <property type="protein sequence ID" value="CAD7222139.1"/>
    <property type="molecule type" value="Genomic_DNA"/>
</dbReference>
<proteinExistence type="inferred from homology"/>
<dbReference type="InterPro" id="IPR027417">
    <property type="entry name" value="P-loop_NTPase"/>
</dbReference>
<dbReference type="FunFam" id="3.40.50.300:FF:000163">
    <property type="entry name" value="Multidrug resistance-associated protein member 4"/>
    <property type="match status" value="1"/>
</dbReference>
<comment type="subcellular location">
    <subcellularLocation>
        <location evidence="1">Membrane</location>
        <topology evidence="1">Multi-pass membrane protein</topology>
    </subcellularLocation>
</comment>
<dbReference type="InterPro" id="IPR030240">
    <property type="entry name" value="ABCC4_TMD1"/>
</dbReference>
<gene>
    <name evidence="12" type="ORF">CTOB1V02_LOCUS155</name>
</gene>
<feature type="transmembrane region" description="Helical" evidence="11">
    <location>
        <begin position="969"/>
        <end position="992"/>
    </location>
</feature>
<sequence length="1360" mass="152488">MAVPEVSIQNGGQREPSKPEPEKLRNCPFEKAGILSRLFFTWIIPMFWKGYNQELEVDDLWDAPRSDESKALGDCLERNFSRSKSLFRAVIRTFGWQILGFGMIAFVEECILRLTQPVMMMYLIRYFGDYGYSTLDGYLFASGVVLCSALYSFTHHQLFFGNGHIAMKIRVACCTMIYRKSVKLSQGALGETTVGQMVNLLSNDVNRFDQALFFVPYFWVGPVMSVMGGVILGYYLTWQAAMGGFAVLFILVPLQSYMGRMFSRYRLKIAGKTDERVRLMNEILDAMRVIKMYAWEKPFAEKVDFARRAEIKIIRAVSYLRGFNMAMFFTSSRLILLATFAAYVATGDKMIAEKTFLAVSVFNNLRLVMTNFFPSAISYSAEALVSLKRLERFLLLSERVTPPDFFSNGPDKKNGTIDISMASVTPHVDTLRVDGICATWTPEGTEVLSNITFTVKPGELVAVIGMVGAGKSSLLQAILRELPLTKGNIECPRKIGYTSQEAWVFAGTIEENVLLGRPMDPRLFTKVVHACAFDKDLKQLPEGQKTLVGDRGVTLSGGQKARLSLARALYQQADLYLLDDPLSAVDAHVGRHLFDFCIMRYLKDKPRVLVTHQLQFLSKADKIIVLSNGGIRAAGTLEDLKKAGIDVNAFIAQEESPEEQTVRKNRRKRYVSTTSTISVDSVTSFGSYGTEGNQETLEPVAVPTAAQVAELRTVGDLKWSTYWTFIRSGTSYFGLFIIILLNILSQLTFSGADYWLSYWTKVELEKEETEELSEEDYPWYERTNNAMYIYAGIVTALLLLSLGRSWGIMLACMNASVNLHAKMFNAVIRSPMKFFDDNPIGRTLNRFSRDTGNMDELLPSIGIDVIMIFLNIIGIVTVIAIVNTWILIPSAIVGLIFFYLRRFYLVTSRQVKRLEGISRSPVFSHLSATLQGLATIRACRVEKDFCEKFDLLQDEHSNAWFLFISSTRWLGICLDWLVVGYLACVTFSFMAFDSFGGEVGLAISNATMLTGMLQWGIRQSAELENQFTSVERIIEYSDLAPEADLESKPDKKPASTWPSEGAIDLRSVSLTYDANPDSRRVLKDLNVKINGKEKIGIVGRTGAGKSSFVAALFRLVEPFGSVTIDGIDTKYIGLHDLRQKLSIIPQEPVLFAGTVRKNLDPFWKYTDDQLWDALEQVQLKAAVSQLTGGLEGLVTDHGGNFSVGQRQLICLARAILNKNRILILDEATANVDLRTDRLIQTALRTKFVDCTTITVAHRLDTIIDSDRILVLDGGEVIQFGSAHQLLQDKSGLFYKLVEQTGTNAFKRLFLQAAEAYERKQRGSMEATSNVLVDEDDLDALSLDYSIVDDDDDSDQEGNRF</sequence>
<dbReference type="GO" id="GO:0016887">
    <property type="term" value="F:ATP hydrolysis activity"/>
    <property type="evidence" value="ECO:0007669"/>
    <property type="project" value="InterPro"/>
</dbReference>
<dbReference type="InterPro" id="IPR003593">
    <property type="entry name" value="AAA+_ATPase"/>
</dbReference>
<evidence type="ECO:0000313" key="12">
    <source>
        <dbReference type="EMBL" id="CAD7222139.1"/>
    </source>
</evidence>
<dbReference type="PANTHER" id="PTHR24223">
    <property type="entry name" value="ATP-BINDING CASSETTE SUB-FAMILY C"/>
    <property type="match status" value="1"/>
</dbReference>
<dbReference type="Gene3D" id="1.20.1560.10">
    <property type="entry name" value="ABC transporter type 1, transmembrane domain"/>
    <property type="match status" value="2"/>
</dbReference>
<feature type="transmembrane region" description="Helical" evidence="11">
    <location>
        <begin position="365"/>
        <end position="385"/>
    </location>
</feature>
<dbReference type="InterPro" id="IPR003439">
    <property type="entry name" value="ABC_transporter-like_ATP-bd"/>
</dbReference>
<dbReference type="GO" id="GO:0140359">
    <property type="term" value="F:ABC-type transporter activity"/>
    <property type="evidence" value="ECO:0007669"/>
    <property type="project" value="InterPro"/>
</dbReference>
<feature type="transmembrane region" description="Helical" evidence="11">
    <location>
        <begin position="885"/>
        <end position="904"/>
    </location>
</feature>
<comment type="similarity">
    <text evidence="2">Belongs to the ABC transporter superfamily. ABCC family. Conjugate transporter (TC 3.A.1.208) subfamily.</text>
</comment>
<keyword evidence="4 11" id="KW-0812">Transmembrane</keyword>
<dbReference type="FunFam" id="1.20.1560.10:FF:000014">
    <property type="entry name" value="Multidrug resistance-associated protein member 4"/>
    <property type="match status" value="1"/>
</dbReference>
<evidence type="ECO:0000256" key="5">
    <source>
        <dbReference type="ARBA" id="ARBA00022737"/>
    </source>
</evidence>
<keyword evidence="8 11" id="KW-1133">Transmembrane helix</keyword>
<evidence type="ECO:0000256" key="7">
    <source>
        <dbReference type="ARBA" id="ARBA00022840"/>
    </source>
</evidence>
<name>A0A7R8ZFG7_9CRUS</name>
<evidence type="ECO:0000256" key="6">
    <source>
        <dbReference type="ARBA" id="ARBA00022741"/>
    </source>
</evidence>
<dbReference type="GO" id="GO:0016020">
    <property type="term" value="C:membrane"/>
    <property type="evidence" value="ECO:0007669"/>
    <property type="project" value="UniProtKB-SubCell"/>
</dbReference>
<dbReference type="InterPro" id="IPR017871">
    <property type="entry name" value="ABC_transporter-like_CS"/>
</dbReference>
<evidence type="ECO:0000256" key="10">
    <source>
        <dbReference type="SAM" id="MobiDB-lite"/>
    </source>
</evidence>
<evidence type="ECO:0000256" key="1">
    <source>
        <dbReference type="ARBA" id="ARBA00004141"/>
    </source>
</evidence>
<dbReference type="PROSITE" id="PS50929">
    <property type="entry name" value="ABC_TM1F"/>
    <property type="match status" value="2"/>
</dbReference>